<keyword evidence="1" id="KW-0472">Membrane</keyword>
<keyword evidence="3" id="KW-1185">Reference proteome</keyword>
<evidence type="ECO:0000256" key="1">
    <source>
        <dbReference type="SAM" id="Phobius"/>
    </source>
</evidence>
<organism evidence="2 3">
    <name type="scientific">Aequorivita ciconiae</name>
    <dbReference type="NCBI Taxonomy" id="2494375"/>
    <lineage>
        <taxon>Bacteria</taxon>
        <taxon>Pseudomonadati</taxon>
        <taxon>Bacteroidota</taxon>
        <taxon>Flavobacteriia</taxon>
        <taxon>Flavobacteriales</taxon>
        <taxon>Flavobacteriaceae</taxon>
        <taxon>Aequorivita</taxon>
    </lineage>
</organism>
<feature type="transmembrane region" description="Helical" evidence="1">
    <location>
        <begin position="12"/>
        <end position="31"/>
    </location>
</feature>
<dbReference type="KEGG" id="aev:EI546_06680"/>
<reference evidence="2 3" key="1">
    <citation type="submission" date="2019-01" db="EMBL/GenBank/DDBJ databases">
        <title>Complete genome sequencing of Aequorivita sp. H23M31.</title>
        <authorList>
            <person name="Bae J.-W."/>
        </authorList>
    </citation>
    <scope>NUCLEOTIDE SEQUENCE [LARGE SCALE GENOMIC DNA]</scope>
    <source>
        <strain evidence="2 3">H23M31</strain>
    </source>
</reference>
<keyword evidence="1" id="KW-0812">Transmembrane</keyword>
<dbReference type="AlphaFoldDB" id="A0A410G2C2"/>
<dbReference type="OrthoDB" id="1159788at2"/>
<gene>
    <name evidence="2" type="ORF">EI546_06680</name>
</gene>
<evidence type="ECO:0000313" key="2">
    <source>
        <dbReference type="EMBL" id="QAA81434.1"/>
    </source>
</evidence>
<proteinExistence type="predicted"/>
<name>A0A410G2C2_9FLAO</name>
<keyword evidence="1" id="KW-1133">Transmembrane helix</keyword>
<sequence length="203" mass="23437">MRNSRIPFVKYLIELLIVAFGVFLGIMISTYQNNNRTEKNIKKSIGFIHRELKSNSQKLDKAIAYHYKLKSSFDSIKKELPSDLAMENYYTQQAFRHNKVPHWTGLGMASMDNIAFESAKISGIFQEMDIEEVQAISRAYSYFDSYTKFSENLMEKLLAIDSNSKVADIIVIFEVLGSDIIITEQRVKEEIDKINSQLENINK</sequence>
<dbReference type="EMBL" id="CP034951">
    <property type="protein sequence ID" value="QAA81434.1"/>
    <property type="molecule type" value="Genomic_DNA"/>
</dbReference>
<accession>A0A410G2C2</accession>
<protein>
    <submittedName>
        <fullName evidence="2">Uncharacterized protein</fullName>
    </submittedName>
</protein>
<dbReference type="RefSeq" id="WP_128249822.1">
    <property type="nucleotide sequence ID" value="NZ_CP034951.1"/>
</dbReference>
<dbReference type="Proteomes" id="UP000285517">
    <property type="component" value="Chromosome"/>
</dbReference>
<evidence type="ECO:0000313" key="3">
    <source>
        <dbReference type="Proteomes" id="UP000285517"/>
    </source>
</evidence>